<organism evidence="1">
    <name type="scientific">Chaetoceros debilis</name>
    <dbReference type="NCBI Taxonomy" id="122233"/>
    <lineage>
        <taxon>Eukaryota</taxon>
        <taxon>Sar</taxon>
        <taxon>Stramenopiles</taxon>
        <taxon>Ochrophyta</taxon>
        <taxon>Bacillariophyta</taxon>
        <taxon>Coscinodiscophyceae</taxon>
        <taxon>Chaetocerotophycidae</taxon>
        <taxon>Chaetocerotales</taxon>
        <taxon>Chaetocerotaceae</taxon>
        <taxon>Chaetoceros</taxon>
    </lineage>
</organism>
<proteinExistence type="predicted"/>
<evidence type="ECO:0000313" key="1">
    <source>
        <dbReference type="EMBL" id="CAE0461374.1"/>
    </source>
</evidence>
<dbReference type="EMBL" id="HBIO01008169">
    <property type="protein sequence ID" value="CAE0461374.1"/>
    <property type="molecule type" value="Transcribed_RNA"/>
</dbReference>
<dbReference type="AlphaFoldDB" id="A0A7S3Q0E8"/>
<reference evidence="1" key="1">
    <citation type="submission" date="2021-01" db="EMBL/GenBank/DDBJ databases">
        <authorList>
            <person name="Corre E."/>
            <person name="Pelletier E."/>
            <person name="Niang G."/>
            <person name="Scheremetjew M."/>
            <person name="Finn R."/>
            <person name="Kale V."/>
            <person name="Holt S."/>
            <person name="Cochrane G."/>
            <person name="Meng A."/>
            <person name="Brown T."/>
            <person name="Cohen L."/>
        </authorList>
    </citation>
    <scope>NUCLEOTIDE SEQUENCE</scope>
    <source>
        <strain evidence="1">MM31A-1</strain>
    </source>
</reference>
<protein>
    <submittedName>
        <fullName evidence="1">Uncharacterized protein</fullName>
    </submittedName>
</protein>
<name>A0A7S3Q0E8_9STRA</name>
<sequence length="263" mass="28650">MAKWFKKKSKKTVEAKETAVAGLSTDTVESARAEESVQAESVVEEDASVTAADKYAVTASVDLATATKESTLPPGKEAPSAEETTVLMQVASIQNEIEPTSSADRSVQKVTTCDASIVDIDDDDEKEDCKTQVTLNDENTYVDRSAQKVTTCDASVVDIDDDDEKEDNKTQVTFNDENTYVDDESTIEESENIDPLEYKRVDTMHAQLKIPLSAKSGDYLVIDHGGARSIKVPTGQQGQSITVKMVQNEKEEEVPSTGFLCCM</sequence>
<gene>
    <name evidence="1" type="ORF">CDEB00056_LOCUS6215</name>
</gene>
<accession>A0A7S3Q0E8</accession>